<evidence type="ECO:0000313" key="1">
    <source>
        <dbReference type="EMBL" id="WZB89673.1"/>
    </source>
</evidence>
<organism evidence="1 2">
    <name type="scientific">Okeanomitos corallinicola TIOX110</name>
    <dbReference type="NCBI Taxonomy" id="3133117"/>
    <lineage>
        <taxon>Bacteria</taxon>
        <taxon>Bacillati</taxon>
        <taxon>Cyanobacteriota</taxon>
        <taxon>Cyanophyceae</taxon>
        <taxon>Nostocales</taxon>
        <taxon>Aphanizomenonaceae</taxon>
        <taxon>Okeanomitos</taxon>
    </lineage>
</organism>
<protein>
    <recommendedName>
        <fullName evidence="3">TetR family transcriptional regulator</fullName>
    </recommendedName>
</protein>
<name>A0ABZ2UW99_9CYAN</name>
<dbReference type="RefSeq" id="WP_353932571.1">
    <property type="nucleotide sequence ID" value="NZ_CP150886.1"/>
</dbReference>
<dbReference type="SUPFAM" id="SSF48498">
    <property type="entry name" value="Tetracyclin repressor-like, C-terminal domain"/>
    <property type="match status" value="1"/>
</dbReference>
<dbReference type="EMBL" id="CP150886">
    <property type="protein sequence ID" value="WZB89673.1"/>
    <property type="molecule type" value="Genomic_DNA"/>
</dbReference>
<reference evidence="1 2" key="1">
    <citation type="submission" date="2024-04" db="EMBL/GenBank/DDBJ databases">
        <title>Okeanomitos corallinicola gen. &amp; sp. nov. (Nostocales, Cyanobacteria), a new toxic marine heterocyst-forming cyanobacterium from a coral reef.</title>
        <authorList>
            <person name="Li H."/>
            <person name="Li R."/>
            <person name="Kang J."/>
            <person name="Hii K.S."/>
            <person name="Mohamed H.F."/>
            <person name="Xu X."/>
            <person name="Luo Z."/>
        </authorList>
    </citation>
    <scope>NUCLEOTIDE SEQUENCE [LARGE SCALE GENOMIC DNA]</scope>
    <source>
        <strain evidence="1 2">TIOX110</strain>
    </source>
</reference>
<evidence type="ECO:0000313" key="2">
    <source>
        <dbReference type="Proteomes" id="UP001483337"/>
    </source>
</evidence>
<dbReference type="InterPro" id="IPR036271">
    <property type="entry name" value="Tet_transcr_reg_TetR-rel_C_sf"/>
</dbReference>
<sequence>MQPLEDIFTTTLTHAQTLGELDSQANPRNLARLLLCTTQGVALLGLVMDNNSKLAGAVESLLSLLEN</sequence>
<accession>A0ABZ2UW99</accession>
<evidence type="ECO:0008006" key="3">
    <source>
        <dbReference type="Google" id="ProtNLM"/>
    </source>
</evidence>
<proteinExistence type="predicted"/>
<gene>
    <name evidence="1" type="ORF">WJM97_08275</name>
</gene>
<dbReference type="Gene3D" id="1.10.357.10">
    <property type="entry name" value="Tetracycline Repressor, domain 2"/>
    <property type="match status" value="1"/>
</dbReference>
<dbReference type="Proteomes" id="UP001483337">
    <property type="component" value="Chromosome"/>
</dbReference>
<keyword evidence="2" id="KW-1185">Reference proteome</keyword>